<dbReference type="InterPro" id="IPR039060">
    <property type="entry name" value="Antitox_HigA"/>
</dbReference>
<dbReference type="AlphaFoldDB" id="A0A081N3D2"/>
<sequence length="403" mass="45447">MMSAIKVIKTEQDYADAMDRLMTLMESAPEEDSPEDSELEVLALLIEKYETEQFPTDLPDPIEAIRFRMDQQGLTQKDMKPYFGSASKVSEVLNGKRDLSLTMIRKLHDGLGIPADVLIQERGASLPDSDGILWDHFPLAEMKKRGCFPDFTGSINELKVYSEEYLRRFLGSVHSSCIQPALCRSSAHYVSDKEVDPYALLAWQVRILQKAEKIKTNSRYEPCSINPAVMKALAKLSWSSQAPKLAEEFLSNLGIKLVTEPHFEKTYLDGAVMLDSNNQPVIGLTLRHDRLDNFWFTLLHEVAHVALHLNSDATTFFDDIDSSEKDDTEHEADRAAAEALIDSSAWSTAKVRESKSERDCIALAKELQISPAIIAGRLRHENKNYSLLTNMIGNKTVRLHFPD</sequence>
<gene>
    <name evidence="3" type="ORF">GZ77_21225</name>
</gene>
<protein>
    <recommendedName>
        <fullName evidence="2">HTH cro/C1-type domain-containing protein</fullName>
    </recommendedName>
</protein>
<name>A0A081N3D2_9GAMM</name>
<dbReference type="GO" id="GO:0006355">
    <property type="term" value="P:regulation of DNA-templated transcription"/>
    <property type="evidence" value="ECO:0007669"/>
    <property type="project" value="InterPro"/>
</dbReference>
<evidence type="ECO:0000256" key="1">
    <source>
        <dbReference type="ARBA" id="ARBA00007227"/>
    </source>
</evidence>
<evidence type="ECO:0000313" key="3">
    <source>
        <dbReference type="EMBL" id="KEQ12955.1"/>
    </source>
</evidence>
<feature type="domain" description="HTH cro/C1-type" evidence="2">
    <location>
        <begin position="65"/>
        <end position="118"/>
    </location>
</feature>
<dbReference type="PANTHER" id="PTHR40455">
    <property type="entry name" value="ANTITOXIN HIGA"/>
    <property type="match status" value="1"/>
</dbReference>
<accession>A0A081N3D2</accession>
<dbReference type="Pfam" id="PF06114">
    <property type="entry name" value="Peptidase_M78"/>
    <property type="match status" value="1"/>
</dbReference>
<dbReference type="Pfam" id="PF01381">
    <property type="entry name" value="HTH_3"/>
    <property type="match status" value="1"/>
</dbReference>
<dbReference type="SMART" id="SM00530">
    <property type="entry name" value="HTH_XRE"/>
    <property type="match status" value="1"/>
</dbReference>
<dbReference type="Gene3D" id="1.10.10.2910">
    <property type="match status" value="1"/>
</dbReference>
<dbReference type="PROSITE" id="PS50943">
    <property type="entry name" value="HTH_CROC1"/>
    <property type="match status" value="1"/>
</dbReference>
<dbReference type="InterPro" id="IPR001387">
    <property type="entry name" value="Cro/C1-type_HTH"/>
</dbReference>
<dbReference type="InterPro" id="IPR010982">
    <property type="entry name" value="Lambda_DNA-bd_dom_sf"/>
</dbReference>
<evidence type="ECO:0000313" key="4">
    <source>
        <dbReference type="Proteomes" id="UP000028006"/>
    </source>
</evidence>
<reference evidence="3 4" key="1">
    <citation type="submission" date="2014-06" db="EMBL/GenBank/DDBJ databases">
        <title>Whole Genome Sequences of Three Symbiotic Endozoicomonas Bacteria.</title>
        <authorList>
            <person name="Neave M.J."/>
            <person name="Apprill A."/>
            <person name="Voolstra C.R."/>
        </authorList>
    </citation>
    <scope>NUCLEOTIDE SEQUENCE [LARGE SCALE GENOMIC DNA]</scope>
    <source>
        <strain evidence="3 4">LMG 24815</strain>
    </source>
</reference>
<dbReference type="Proteomes" id="UP000028006">
    <property type="component" value="Unassembled WGS sequence"/>
</dbReference>
<dbReference type="eggNOG" id="COG5499">
    <property type="taxonomic scope" value="Bacteria"/>
</dbReference>
<dbReference type="EMBL" id="JOKG01000004">
    <property type="protein sequence ID" value="KEQ12955.1"/>
    <property type="molecule type" value="Genomic_DNA"/>
</dbReference>
<dbReference type="CDD" id="cd00093">
    <property type="entry name" value="HTH_XRE"/>
    <property type="match status" value="1"/>
</dbReference>
<dbReference type="Gene3D" id="1.10.260.40">
    <property type="entry name" value="lambda repressor-like DNA-binding domains"/>
    <property type="match status" value="1"/>
</dbReference>
<dbReference type="InterPro" id="IPR010359">
    <property type="entry name" value="IrrE_HExxH"/>
</dbReference>
<dbReference type="SUPFAM" id="SSF47413">
    <property type="entry name" value="lambda repressor-like DNA-binding domains"/>
    <property type="match status" value="1"/>
</dbReference>
<evidence type="ECO:0000259" key="2">
    <source>
        <dbReference type="PROSITE" id="PS50943"/>
    </source>
</evidence>
<dbReference type="PANTHER" id="PTHR40455:SF1">
    <property type="entry name" value="ANTITOXIN HIGA"/>
    <property type="match status" value="1"/>
</dbReference>
<comment type="caution">
    <text evidence="3">The sequence shown here is derived from an EMBL/GenBank/DDBJ whole genome shotgun (WGS) entry which is preliminary data.</text>
</comment>
<comment type="similarity">
    <text evidence="1">Belongs to the short-chain fatty acyl-CoA assimilation regulator (ScfR) family.</text>
</comment>
<proteinExistence type="inferred from homology"/>
<organism evidence="3 4">
    <name type="scientific">Endozoicomonas montiporae</name>
    <dbReference type="NCBI Taxonomy" id="1027273"/>
    <lineage>
        <taxon>Bacteria</taxon>
        <taxon>Pseudomonadati</taxon>
        <taxon>Pseudomonadota</taxon>
        <taxon>Gammaproteobacteria</taxon>
        <taxon>Oceanospirillales</taxon>
        <taxon>Endozoicomonadaceae</taxon>
        <taxon>Endozoicomonas</taxon>
    </lineage>
</organism>
<dbReference type="GO" id="GO:0001046">
    <property type="term" value="F:core promoter sequence-specific DNA binding"/>
    <property type="evidence" value="ECO:0007669"/>
    <property type="project" value="TreeGrafter"/>
</dbReference>
<keyword evidence="4" id="KW-1185">Reference proteome</keyword>